<evidence type="ECO:0000256" key="13">
    <source>
        <dbReference type="RuleBase" id="RU004328"/>
    </source>
</evidence>
<evidence type="ECO:0000259" key="15">
    <source>
        <dbReference type="Pfam" id="PF25488"/>
    </source>
</evidence>
<dbReference type="VEuPathDB" id="FungiDB:PV06_10390"/>
<feature type="compositionally biased region" description="Low complexity" evidence="14">
    <location>
        <begin position="346"/>
        <end position="369"/>
    </location>
</feature>
<keyword evidence="9" id="KW-0378">Hydrolase</keyword>
<gene>
    <name evidence="16" type="ORF">PV06_10390</name>
</gene>
<evidence type="ECO:0000256" key="3">
    <source>
        <dbReference type="ARBA" id="ARBA00007469"/>
    </source>
</evidence>
<dbReference type="InterPro" id="IPR036430">
    <property type="entry name" value="RNase_T2-like_sf"/>
</dbReference>
<evidence type="ECO:0000256" key="6">
    <source>
        <dbReference type="ARBA" id="ARBA00022554"/>
    </source>
</evidence>
<dbReference type="GeneID" id="27362464"/>
<dbReference type="OrthoDB" id="435754at2759"/>
<organism evidence="16 17">
    <name type="scientific">Exophiala oligosperma</name>
    <dbReference type="NCBI Taxonomy" id="215243"/>
    <lineage>
        <taxon>Eukaryota</taxon>
        <taxon>Fungi</taxon>
        <taxon>Dikarya</taxon>
        <taxon>Ascomycota</taxon>
        <taxon>Pezizomycotina</taxon>
        <taxon>Eurotiomycetes</taxon>
        <taxon>Chaetothyriomycetidae</taxon>
        <taxon>Chaetothyriales</taxon>
        <taxon>Herpotrichiellaceae</taxon>
        <taxon>Exophiala</taxon>
    </lineage>
</organism>
<dbReference type="InterPro" id="IPR001568">
    <property type="entry name" value="RNase_T2-like"/>
</dbReference>
<comment type="subcellular location">
    <subcellularLocation>
        <location evidence="2">Cytoplasm</location>
    </subcellularLocation>
    <subcellularLocation>
        <location evidence="1">Vacuole lumen</location>
    </subcellularLocation>
</comment>
<sequence>MAPSLFQLPFLSSISNALLPPSTSPLETTKATMTATTLQSCPNPPSLSCPFPPPREINTCCLNHPSGHFLQTQFWDTSPALGPNTSWTIHGLWPDLCTGGFDQFCDTTRSHPPGAMRDLITTLLNQTHSDPKALLDFMDEYWLSLNSDAAHLWSHEWNKHGTCISTLEQGCYPSSSTHEYSDSDESSDSNLDLGILDYFIHTTSLFRTLDTYTILSEAGIVPSHEVRYTLQDLEDAISSSPYNHPVTFRCTHSGELNEIWYHFSVMGSLRNSYDDSSLSTSTSVSSHGTTDQPPAQRYSSSTPFLPADAVREIFIPTDPDGAKSNCPSRGIKYLHKNGHSDPGPSPTHTYTRTSTTTSTPTSPPFTGKGHLAIHILDDDHHGPTFSESESEQQQHPLVLNEQLSDDIATQSNDDDNKGCLIRLGQWYVSGTCATFRAQKDVVDPGHAPLFSLSSSYSPCVVNPKTSRFECTKSTAVQSIFSSDPQNPRALSYQNKTTFYANHVPKRFDKVDVYANDGNGERSVQLEIHWVAT</sequence>
<feature type="domain" description="RNase T2-like C-terminal" evidence="15">
    <location>
        <begin position="411"/>
        <end position="529"/>
    </location>
</feature>
<evidence type="ECO:0000256" key="7">
    <source>
        <dbReference type="ARBA" id="ARBA00022722"/>
    </source>
</evidence>
<dbReference type="GO" id="GO:0006401">
    <property type="term" value="P:RNA catabolic process"/>
    <property type="evidence" value="ECO:0007669"/>
    <property type="project" value="UniProtKB-ARBA"/>
</dbReference>
<keyword evidence="5" id="KW-0963">Cytoplasm</keyword>
<dbReference type="InterPro" id="IPR033130">
    <property type="entry name" value="RNase_T2_His_AS_2"/>
</dbReference>
<dbReference type="Pfam" id="PF25488">
    <property type="entry name" value="RNaseT2L_C"/>
    <property type="match status" value="1"/>
</dbReference>
<dbReference type="HOGENOM" id="CLU_037966_0_1_1"/>
<evidence type="ECO:0000256" key="4">
    <source>
        <dbReference type="ARBA" id="ARBA00012571"/>
    </source>
</evidence>
<reference evidence="16 17" key="1">
    <citation type="submission" date="2015-01" db="EMBL/GenBank/DDBJ databases">
        <title>The Genome Sequence of Exophiala oligosperma CBS72588.</title>
        <authorList>
            <consortium name="The Broad Institute Genomics Platform"/>
            <person name="Cuomo C."/>
            <person name="de Hoog S."/>
            <person name="Gorbushina A."/>
            <person name="Stielow B."/>
            <person name="Teixiera M."/>
            <person name="Abouelleil A."/>
            <person name="Chapman S.B."/>
            <person name="Priest M."/>
            <person name="Young S.K."/>
            <person name="Wortman J."/>
            <person name="Nusbaum C."/>
            <person name="Birren B."/>
        </authorList>
    </citation>
    <scope>NUCLEOTIDE SEQUENCE [LARGE SCALE GENOMIC DNA]</scope>
    <source>
        <strain evidence="16 17">CBS 72588</strain>
    </source>
</reference>
<protein>
    <recommendedName>
        <fullName evidence="12">Ribonuclease T2-like</fullName>
        <ecNumber evidence="4">4.6.1.19</ecNumber>
    </recommendedName>
</protein>
<comment type="function">
    <text evidence="11">Rnase which modulates cell survival under stress conditions. Released from the vacuole to the cytoplasm during stress to promote tRNA and rRNA cleavage and to activate separately a downstream pathway that promotes cell death. Involved in cell size, vacuolar morphology and growth at high temperatures and high salt concentration.</text>
</comment>
<evidence type="ECO:0000313" key="17">
    <source>
        <dbReference type="Proteomes" id="UP000053342"/>
    </source>
</evidence>
<dbReference type="GO" id="GO:0005576">
    <property type="term" value="C:extracellular region"/>
    <property type="evidence" value="ECO:0007669"/>
    <property type="project" value="TreeGrafter"/>
</dbReference>
<evidence type="ECO:0000256" key="11">
    <source>
        <dbReference type="ARBA" id="ARBA00025494"/>
    </source>
</evidence>
<feature type="region of interest" description="Disordered" evidence="14">
    <location>
        <begin position="276"/>
        <end position="303"/>
    </location>
</feature>
<dbReference type="InterPro" id="IPR057328">
    <property type="entry name" value="RNaseT2L_C"/>
</dbReference>
<dbReference type="PANTHER" id="PTHR11240:SF22">
    <property type="entry name" value="RIBONUCLEASE T2"/>
    <property type="match status" value="1"/>
</dbReference>
<dbReference type="RefSeq" id="XP_016257559.1">
    <property type="nucleotide sequence ID" value="XM_016411939.1"/>
</dbReference>
<dbReference type="Proteomes" id="UP000053342">
    <property type="component" value="Unassembled WGS sequence"/>
</dbReference>
<evidence type="ECO:0000256" key="1">
    <source>
        <dbReference type="ARBA" id="ARBA00004410"/>
    </source>
</evidence>
<dbReference type="InterPro" id="IPR018188">
    <property type="entry name" value="RNase_T2_His_AS_1"/>
</dbReference>
<name>A0A0D2D208_9EURO</name>
<dbReference type="STRING" id="215243.A0A0D2D208"/>
<evidence type="ECO:0000313" key="16">
    <source>
        <dbReference type="EMBL" id="KIW37343.1"/>
    </source>
</evidence>
<dbReference type="EMBL" id="KN847344">
    <property type="protein sequence ID" value="KIW37343.1"/>
    <property type="molecule type" value="Genomic_DNA"/>
</dbReference>
<evidence type="ECO:0000256" key="10">
    <source>
        <dbReference type="ARBA" id="ARBA00023180"/>
    </source>
</evidence>
<dbReference type="PROSITE" id="PS00531">
    <property type="entry name" value="RNASE_T2_2"/>
    <property type="match status" value="1"/>
</dbReference>
<evidence type="ECO:0000256" key="8">
    <source>
        <dbReference type="ARBA" id="ARBA00022729"/>
    </source>
</evidence>
<dbReference type="GO" id="GO:0033897">
    <property type="term" value="F:ribonuclease T2 activity"/>
    <property type="evidence" value="ECO:0007669"/>
    <property type="project" value="UniProtKB-EC"/>
</dbReference>
<dbReference type="AlphaFoldDB" id="A0A0D2D208"/>
<dbReference type="PANTHER" id="PTHR11240">
    <property type="entry name" value="RIBONUCLEASE T2"/>
    <property type="match status" value="1"/>
</dbReference>
<dbReference type="Gene3D" id="3.90.730.10">
    <property type="entry name" value="Ribonuclease T2-like"/>
    <property type="match status" value="1"/>
</dbReference>
<keyword evidence="8" id="KW-0732">Signal</keyword>
<dbReference type="SUPFAM" id="SSF55895">
    <property type="entry name" value="Ribonuclease Rh-like"/>
    <property type="match status" value="1"/>
</dbReference>
<evidence type="ECO:0000256" key="12">
    <source>
        <dbReference type="ARBA" id="ARBA00071169"/>
    </source>
</evidence>
<keyword evidence="10" id="KW-0325">Glycoprotein</keyword>
<accession>A0A0D2D208</accession>
<evidence type="ECO:0000256" key="9">
    <source>
        <dbReference type="ARBA" id="ARBA00022759"/>
    </source>
</evidence>
<keyword evidence="6" id="KW-0926">Vacuole</keyword>
<feature type="compositionally biased region" description="Low complexity" evidence="14">
    <location>
        <begin position="276"/>
        <end position="291"/>
    </location>
</feature>
<keyword evidence="17" id="KW-1185">Reference proteome</keyword>
<comment type="similarity">
    <text evidence="3 13">Belongs to the RNase T2 family.</text>
</comment>
<evidence type="ECO:0000256" key="5">
    <source>
        <dbReference type="ARBA" id="ARBA00022490"/>
    </source>
</evidence>
<dbReference type="Pfam" id="PF00445">
    <property type="entry name" value="Ribonuclease_T2"/>
    <property type="match status" value="1"/>
</dbReference>
<feature type="region of interest" description="Disordered" evidence="14">
    <location>
        <begin position="316"/>
        <end position="369"/>
    </location>
</feature>
<dbReference type="PROSITE" id="PS00530">
    <property type="entry name" value="RNASE_T2_1"/>
    <property type="match status" value="1"/>
</dbReference>
<proteinExistence type="inferred from homology"/>
<keyword evidence="9" id="KW-0255">Endonuclease</keyword>
<dbReference type="GO" id="GO:0003723">
    <property type="term" value="F:RNA binding"/>
    <property type="evidence" value="ECO:0007669"/>
    <property type="project" value="InterPro"/>
</dbReference>
<dbReference type="EC" id="4.6.1.19" evidence="4"/>
<evidence type="ECO:0000256" key="2">
    <source>
        <dbReference type="ARBA" id="ARBA00004496"/>
    </source>
</evidence>
<dbReference type="GO" id="GO:0005775">
    <property type="term" value="C:vacuolar lumen"/>
    <property type="evidence" value="ECO:0007669"/>
    <property type="project" value="UniProtKB-SubCell"/>
</dbReference>
<evidence type="ECO:0000256" key="14">
    <source>
        <dbReference type="SAM" id="MobiDB-lite"/>
    </source>
</evidence>
<keyword evidence="7" id="KW-0540">Nuclease</keyword>